<name>A0ABQ0CIX5_9HYPO</name>
<evidence type="ECO:0000256" key="1">
    <source>
        <dbReference type="ARBA" id="ARBA00006499"/>
    </source>
</evidence>
<gene>
    <name evidence="3" type="primary">g1796</name>
    <name evidence="3" type="ORF">EsDP_00001796</name>
</gene>
<evidence type="ECO:0000313" key="3">
    <source>
        <dbReference type="EMBL" id="GAB0133385.1"/>
    </source>
</evidence>
<comment type="similarity">
    <text evidence="1">Belongs to the AB hydrolase superfamily. AB hydrolase 2 family.</text>
</comment>
<dbReference type="Pfam" id="PF02230">
    <property type="entry name" value="Abhydrolase_2"/>
    <property type="match status" value="1"/>
</dbReference>
<dbReference type="PANTHER" id="PTHR10655">
    <property type="entry name" value="LYSOPHOSPHOLIPASE-RELATED"/>
    <property type="match status" value="1"/>
</dbReference>
<evidence type="ECO:0000259" key="2">
    <source>
        <dbReference type="Pfam" id="PF02230"/>
    </source>
</evidence>
<accession>A0ABQ0CIX5</accession>
<dbReference type="EMBL" id="BAAFGZ010000042">
    <property type="protein sequence ID" value="GAB0133385.1"/>
    <property type="molecule type" value="Genomic_DNA"/>
</dbReference>
<sequence length="250" mass="26902">MPPRIPTQSDFTPLPLHTTLHFPSPPESTTTFLILLHGLGDSDVPFAAFARNLSLPGVLSISVRGTSPLAPSLLGLPGDHYHWGDDLQLDPETGHLDADPGFGKAAGLVAEGLVRGVLVDKCGWEMADILIFGFGQGGSLALGLAARLANERVVDVSASGRGRPAGREFKGVVSIGGGLPMSMVSSRSAREKSDTHVLLCQVSAEEEDLVKREFRNVSVVRWKRKEVGMPRDREEMLPIMKFFADRLRGG</sequence>
<dbReference type="Gene3D" id="3.40.50.1820">
    <property type="entry name" value="alpha/beta hydrolase"/>
    <property type="match status" value="1"/>
</dbReference>
<dbReference type="Proteomes" id="UP001562357">
    <property type="component" value="Unassembled WGS sequence"/>
</dbReference>
<reference evidence="4" key="1">
    <citation type="submission" date="2024-06" db="EMBL/GenBank/DDBJ databases">
        <title>Draft Genome Sequences of Epichloe bromicola Strains Isolated from Elymus ciliaris.</title>
        <authorList>
            <consortium name="Epichloe bromicola genome sequencing consortium"/>
            <person name="Miura A."/>
            <person name="Imano S."/>
            <person name="Ashida A."/>
            <person name="Sato I."/>
            <person name="Chiba S."/>
            <person name="Tanaka A."/>
            <person name="Camagna M."/>
            <person name="Takemoto D."/>
        </authorList>
    </citation>
    <scope>NUCLEOTIDE SEQUENCE [LARGE SCALE GENOMIC DNA]</scope>
    <source>
        <strain evidence="4">DP</strain>
    </source>
</reference>
<evidence type="ECO:0000313" key="4">
    <source>
        <dbReference type="Proteomes" id="UP001562357"/>
    </source>
</evidence>
<comment type="caution">
    <text evidence="3">The sequence shown here is derived from an EMBL/GenBank/DDBJ whole genome shotgun (WGS) entry which is preliminary data.</text>
</comment>
<protein>
    <recommendedName>
        <fullName evidence="2">Phospholipase/carboxylesterase/thioesterase domain-containing protein</fullName>
    </recommendedName>
</protein>
<organism evidence="3 4">
    <name type="scientific">Epichloe bromicola</name>
    <dbReference type="NCBI Taxonomy" id="79588"/>
    <lineage>
        <taxon>Eukaryota</taxon>
        <taxon>Fungi</taxon>
        <taxon>Dikarya</taxon>
        <taxon>Ascomycota</taxon>
        <taxon>Pezizomycotina</taxon>
        <taxon>Sordariomycetes</taxon>
        <taxon>Hypocreomycetidae</taxon>
        <taxon>Hypocreales</taxon>
        <taxon>Clavicipitaceae</taxon>
        <taxon>Epichloe</taxon>
    </lineage>
</organism>
<feature type="domain" description="Phospholipase/carboxylesterase/thioesterase" evidence="2">
    <location>
        <begin position="25"/>
        <end position="150"/>
    </location>
</feature>
<dbReference type="SUPFAM" id="SSF53474">
    <property type="entry name" value="alpha/beta-Hydrolases"/>
    <property type="match status" value="1"/>
</dbReference>
<keyword evidence="4" id="KW-1185">Reference proteome</keyword>
<dbReference type="InterPro" id="IPR029058">
    <property type="entry name" value="AB_hydrolase_fold"/>
</dbReference>
<proteinExistence type="inferred from homology"/>
<dbReference type="InterPro" id="IPR050565">
    <property type="entry name" value="LYPA1-2/EST-like"/>
</dbReference>
<dbReference type="PANTHER" id="PTHR10655:SF67">
    <property type="entry name" value="PHOSPHOLIPASE_CARBOXYLESTERASE SUPERFAMILY (AFU_ORTHOLOGUE AFUA_5G09340)"/>
    <property type="match status" value="1"/>
</dbReference>
<dbReference type="InterPro" id="IPR003140">
    <property type="entry name" value="PLipase/COase/thioEstase"/>
</dbReference>